<name>A0ABU6TNQ5_9FABA</name>
<evidence type="ECO:0000313" key="3">
    <source>
        <dbReference type="Proteomes" id="UP001341840"/>
    </source>
</evidence>
<comment type="caution">
    <text evidence="2">The sequence shown here is derived from an EMBL/GenBank/DDBJ whole genome shotgun (WGS) entry which is preliminary data.</text>
</comment>
<accession>A0ABU6TNQ5</accession>
<protein>
    <submittedName>
        <fullName evidence="2">Uncharacterized protein</fullName>
    </submittedName>
</protein>
<keyword evidence="1" id="KW-0732">Signal</keyword>
<proteinExistence type="predicted"/>
<keyword evidence="3" id="KW-1185">Reference proteome</keyword>
<feature type="signal peptide" evidence="1">
    <location>
        <begin position="1"/>
        <end position="31"/>
    </location>
</feature>
<dbReference type="Proteomes" id="UP001341840">
    <property type="component" value="Unassembled WGS sequence"/>
</dbReference>
<dbReference type="EMBL" id="JASCZI010091388">
    <property type="protein sequence ID" value="MED6150149.1"/>
    <property type="molecule type" value="Genomic_DNA"/>
</dbReference>
<sequence length="159" mass="16167">MANMMNNASSCSFVFLLVVTVFFSLALIGHAQQNSSLAIEVNGTLVKQVHGITTGISGAKVTLSCLESGVNISVVAANATNGQGNFTINAGLSLGDLFTVLTGGCHVSARVPLPIVRSISASLISVPPIQNIQANVTITGVVVSGNVATFNANIGPIMV</sequence>
<evidence type="ECO:0000256" key="1">
    <source>
        <dbReference type="SAM" id="SignalP"/>
    </source>
</evidence>
<organism evidence="2 3">
    <name type="scientific">Stylosanthes scabra</name>
    <dbReference type="NCBI Taxonomy" id="79078"/>
    <lineage>
        <taxon>Eukaryota</taxon>
        <taxon>Viridiplantae</taxon>
        <taxon>Streptophyta</taxon>
        <taxon>Embryophyta</taxon>
        <taxon>Tracheophyta</taxon>
        <taxon>Spermatophyta</taxon>
        <taxon>Magnoliopsida</taxon>
        <taxon>eudicotyledons</taxon>
        <taxon>Gunneridae</taxon>
        <taxon>Pentapetalae</taxon>
        <taxon>rosids</taxon>
        <taxon>fabids</taxon>
        <taxon>Fabales</taxon>
        <taxon>Fabaceae</taxon>
        <taxon>Papilionoideae</taxon>
        <taxon>50 kb inversion clade</taxon>
        <taxon>dalbergioids sensu lato</taxon>
        <taxon>Dalbergieae</taxon>
        <taxon>Pterocarpus clade</taxon>
        <taxon>Stylosanthes</taxon>
    </lineage>
</organism>
<evidence type="ECO:0000313" key="2">
    <source>
        <dbReference type="EMBL" id="MED6150149.1"/>
    </source>
</evidence>
<reference evidence="2 3" key="1">
    <citation type="journal article" date="2023" name="Plants (Basel)">
        <title>Bridging the Gap: Combining Genomics and Transcriptomics Approaches to Understand Stylosanthes scabra, an Orphan Legume from the Brazilian Caatinga.</title>
        <authorList>
            <person name="Ferreira-Neto J.R.C."/>
            <person name="da Silva M.D."/>
            <person name="Binneck E."/>
            <person name="de Melo N.F."/>
            <person name="da Silva R.H."/>
            <person name="de Melo A.L.T.M."/>
            <person name="Pandolfi V."/>
            <person name="Bustamante F.O."/>
            <person name="Brasileiro-Vidal A.C."/>
            <person name="Benko-Iseppon A.M."/>
        </authorList>
    </citation>
    <scope>NUCLEOTIDE SEQUENCE [LARGE SCALE GENOMIC DNA]</scope>
    <source>
        <tissue evidence="2">Leaves</tissue>
    </source>
</reference>
<gene>
    <name evidence="2" type="ORF">PIB30_069583</name>
</gene>
<feature type="chain" id="PRO_5046551908" evidence="1">
    <location>
        <begin position="32"/>
        <end position="159"/>
    </location>
</feature>